<keyword evidence="2" id="KW-1185">Reference proteome</keyword>
<dbReference type="Proteomes" id="UP000325577">
    <property type="component" value="Linkage Group LG3"/>
</dbReference>
<dbReference type="AlphaFoldDB" id="A0A5J5A6H1"/>
<organism evidence="1 2">
    <name type="scientific">Nyssa sinensis</name>
    <dbReference type="NCBI Taxonomy" id="561372"/>
    <lineage>
        <taxon>Eukaryota</taxon>
        <taxon>Viridiplantae</taxon>
        <taxon>Streptophyta</taxon>
        <taxon>Embryophyta</taxon>
        <taxon>Tracheophyta</taxon>
        <taxon>Spermatophyta</taxon>
        <taxon>Magnoliopsida</taxon>
        <taxon>eudicotyledons</taxon>
        <taxon>Gunneridae</taxon>
        <taxon>Pentapetalae</taxon>
        <taxon>asterids</taxon>
        <taxon>Cornales</taxon>
        <taxon>Nyssaceae</taxon>
        <taxon>Nyssa</taxon>
    </lineage>
</organism>
<proteinExistence type="predicted"/>
<sequence>MASYLFASFSRALSSTSYKAASVLHANSISVTSFPISLPSAPALLPCVVRLLSCPRSAQVTDDPYLDAFHQFFKLPSVEGDFKLFMNKQKADLVQNLKELSKAEPTVKTGLAIAASIDYLKLINCSTPELEKISKRARKGAMLLEKGQELDEAEAMKLHLENEGTGMVRTARNYIIRNL</sequence>
<name>A0A5J5A6H1_9ASTE</name>
<protein>
    <submittedName>
        <fullName evidence="1">Uncharacterized protein</fullName>
    </submittedName>
</protein>
<gene>
    <name evidence="1" type="ORF">F0562_007453</name>
</gene>
<accession>A0A5J5A6H1</accession>
<reference evidence="1 2" key="1">
    <citation type="submission" date="2019-09" db="EMBL/GenBank/DDBJ databases">
        <title>A chromosome-level genome assembly of the Chinese tupelo Nyssa sinensis.</title>
        <authorList>
            <person name="Yang X."/>
            <person name="Kang M."/>
            <person name="Yang Y."/>
            <person name="Xiong H."/>
            <person name="Wang M."/>
            <person name="Zhang Z."/>
            <person name="Wang Z."/>
            <person name="Wu H."/>
            <person name="Ma T."/>
            <person name="Liu J."/>
            <person name="Xi Z."/>
        </authorList>
    </citation>
    <scope>NUCLEOTIDE SEQUENCE [LARGE SCALE GENOMIC DNA]</scope>
    <source>
        <strain evidence="1">J267</strain>
        <tissue evidence="1">Leaf</tissue>
    </source>
</reference>
<evidence type="ECO:0000313" key="2">
    <source>
        <dbReference type="Proteomes" id="UP000325577"/>
    </source>
</evidence>
<evidence type="ECO:0000313" key="1">
    <source>
        <dbReference type="EMBL" id="KAA8525598.1"/>
    </source>
</evidence>
<dbReference type="EMBL" id="CM018046">
    <property type="protein sequence ID" value="KAA8525598.1"/>
    <property type="molecule type" value="Genomic_DNA"/>
</dbReference>